<keyword evidence="1" id="KW-0472">Membrane</keyword>
<keyword evidence="1" id="KW-0812">Transmembrane</keyword>
<comment type="caution">
    <text evidence="2">The sequence shown here is derived from an EMBL/GenBank/DDBJ whole genome shotgun (WGS) entry which is preliminary data.</text>
</comment>
<proteinExistence type="predicted"/>
<dbReference type="VEuPathDB" id="TriTrypDB:Lsey_0025_0390"/>
<accession>A0A0N1I7B8</accession>
<gene>
    <name evidence="2" type="ORF">ABL78_1518</name>
</gene>
<evidence type="ECO:0000256" key="1">
    <source>
        <dbReference type="SAM" id="Phobius"/>
    </source>
</evidence>
<sequence length="112" mass="12326">MPYFDDSRAHRRASRVASALADYARPEDANGPSKKPVDGDIWYATMFLYPNHWEAGRGGALTLPNAPYRTFPFRALLGQAKDSIISIVILFLLYCAVWPPFSGSPAHAGDAL</sequence>
<keyword evidence="1" id="KW-1133">Transmembrane helix</keyword>
<protein>
    <submittedName>
        <fullName evidence="2">Uncharacterized protein</fullName>
    </submittedName>
</protein>
<evidence type="ECO:0000313" key="2">
    <source>
        <dbReference type="EMBL" id="KPI89392.1"/>
    </source>
</evidence>
<name>A0A0N1I7B8_LEPSE</name>
<organism evidence="2 3">
    <name type="scientific">Leptomonas seymouri</name>
    <dbReference type="NCBI Taxonomy" id="5684"/>
    <lineage>
        <taxon>Eukaryota</taxon>
        <taxon>Discoba</taxon>
        <taxon>Euglenozoa</taxon>
        <taxon>Kinetoplastea</taxon>
        <taxon>Metakinetoplastina</taxon>
        <taxon>Trypanosomatida</taxon>
        <taxon>Trypanosomatidae</taxon>
        <taxon>Leishmaniinae</taxon>
        <taxon>Leptomonas</taxon>
    </lineage>
</organism>
<dbReference type="OrthoDB" id="260933at2759"/>
<dbReference type="EMBL" id="LJSK01000025">
    <property type="protein sequence ID" value="KPI89392.1"/>
    <property type="molecule type" value="Genomic_DNA"/>
</dbReference>
<dbReference type="Proteomes" id="UP000038009">
    <property type="component" value="Unassembled WGS sequence"/>
</dbReference>
<reference evidence="2 3" key="1">
    <citation type="journal article" date="2015" name="PLoS Pathog.">
        <title>Leptomonas seymouri: Adaptations to the Dixenous Life Cycle Analyzed by Genome Sequencing, Transcriptome Profiling and Co-infection with Leishmania donovani.</title>
        <authorList>
            <person name="Kraeva N."/>
            <person name="Butenko A."/>
            <person name="Hlavacova J."/>
            <person name="Kostygov A."/>
            <person name="Myskova J."/>
            <person name="Grybchuk D."/>
            <person name="Lestinova T."/>
            <person name="Votypka J."/>
            <person name="Volf P."/>
            <person name="Opperdoes F."/>
            <person name="Flegontov P."/>
            <person name="Lukes J."/>
            <person name="Yurchenko V."/>
        </authorList>
    </citation>
    <scope>NUCLEOTIDE SEQUENCE [LARGE SCALE GENOMIC DNA]</scope>
    <source>
        <strain evidence="2 3">ATCC 30220</strain>
    </source>
</reference>
<feature type="transmembrane region" description="Helical" evidence="1">
    <location>
        <begin position="83"/>
        <end position="101"/>
    </location>
</feature>
<keyword evidence="3" id="KW-1185">Reference proteome</keyword>
<evidence type="ECO:0000313" key="3">
    <source>
        <dbReference type="Proteomes" id="UP000038009"/>
    </source>
</evidence>
<dbReference type="AlphaFoldDB" id="A0A0N1I7B8"/>